<name>A0A3R9FC16_9PSEU</name>
<dbReference type="InterPro" id="IPR029063">
    <property type="entry name" value="SAM-dependent_MTases_sf"/>
</dbReference>
<evidence type="ECO:0000256" key="1">
    <source>
        <dbReference type="ARBA" id="ARBA00022603"/>
    </source>
</evidence>
<keyword evidence="2 4" id="KW-0808">Transferase</keyword>
<sequence length="277" mass="29840">MAPSIRDPVAYARRVTWEWDATLYAGSAPHYVRGRLPYPAALGTAFAAELGLDGSGRLLDVGCGPGSLTVVLAPYFAEAVGLDADADMLREAARRGPGNCRWVHRRAEELPAGLGEFRLVTFAQSFHWLDRPRVAAAARGMLAPGGVLAHVHATTHEGAEGSVPRAEITELIRKYLGPVRRAGRGSLPEGTAGGEAEIYRAAGFTGPRRFEVPGRAVTRTADEVVASVFSLSSAAPHLFGDRLPEFEAELRQLLRGPFTERFREIAVDVWSPVTRGC</sequence>
<dbReference type="Proteomes" id="UP000267081">
    <property type="component" value="Unassembled WGS sequence"/>
</dbReference>
<proteinExistence type="predicted"/>
<evidence type="ECO:0000256" key="2">
    <source>
        <dbReference type="ARBA" id="ARBA00022679"/>
    </source>
</evidence>
<keyword evidence="1 4" id="KW-0489">Methyltransferase</keyword>
<dbReference type="PANTHER" id="PTHR44942">
    <property type="entry name" value="METHYLTRANSF_11 DOMAIN-CONTAINING PROTEIN"/>
    <property type="match status" value="1"/>
</dbReference>
<keyword evidence="5" id="KW-1185">Reference proteome</keyword>
<dbReference type="SUPFAM" id="SSF53335">
    <property type="entry name" value="S-adenosyl-L-methionine-dependent methyltransferases"/>
    <property type="match status" value="1"/>
</dbReference>
<dbReference type="GO" id="GO:0008168">
    <property type="term" value="F:methyltransferase activity"/>
    <property type="evidence" value="ECO:0007669"/>
    <property type="project" value="UniProtKB-KW"/>
</dbReference>
<accession>A0A3R9FC16</accession>
<gene>
    <name evidence="4" type="ORF">EIY87_11285</name>
</gene>
<comment type="caution">
    <text evidence="4">The sequence shown here is derived from an EMBL/GenBank/DDBJ whole genome shotgun (WGS) entry which is preliminary data.</text>
</comment>
<dbReference type="InterPro" id="IPR051052">
    <property type="entry name" value="Diverse_substrate_MTase"/>
</dbReference>
<organism evidence="4 5">
    <name type="scientific">Amycolatopsis eburnea</name>
    <dbReference type="NCBI Taxonomy" id="2267691"/>
    <lineage>
        <taxon>Bacteria</taxon>
        <taxon>Bacillati</taxon>
        <taxon>Actinomycetota</taxon>
        <taxon>Actinomycetes</taxon>
        <taxon>Pseudonocardiales</taxon>
        <taxon>Pseudonocardiaceae</taxon>
        <taxon>Amycolatopsis</taxon>
    </lineage>
</organism>
<dbReference type="Gene3D" id="3.40.50.150">
    <property type="entry name" value="Vaccinia Virus protein VP39"/>
    <property type="match status" value="1"/>
</dbReference>
<dbReference type="Pfam" id="PF13649">
    <property type="entry name" value="Methyltransf_25"/>
    <property type="match status" value="1"/>
</dbReference>
<dbReference type="AlphaFoldDB" id="A0A3R9FC16"/>
<dbReference type="EMBL" id="RSEC01000033">
    <property type="protein sequence ID" value="RSD21422.1"/>
    <property type="molecule type" value="Genomic_DNA"/>
</dbReference>
<dbReference type="GO" id="GO:0032259">
    <property type="term" value="P:methylation"/>
    <property type="evidence" value="ECO:0007669"/>
    <property type="project" value="UniProtKB-KW"/>
</dbReference>
<protein>
    <submittedName>
        <fullName evidence="4">Class I SAM-dependent methyltransferase</fullName>
    </submittedName>
</protein>
<dbReference type="CDD" id="cd02440">
    <property type="entry name" value="AdoMet_MTases"/>
    <property type="match status" value="1"/>
</dbReference>
<feature type="domain" description="Methyltransferase" evidence="3">
    <location>
        <begin position="59"/>
        <end position="146"/>
    </location>
</feature>
<dbReference type="PANTHER" id="PTHR44942:SF4">
    <property type="entry name" value="METHYLTRANSFERASE TYPE 11 DOMAIN-CONTAINING PROTEIN"/>
    <property type="match status" value="1"/>
</dbReference>
<dbReference type="OrthoDB" id="9797252at2"/>
<reference evidence="4 5" key="1">
    <citation type="submission" date="2018-12" db="EMBL/GenBank/DDBJ databases">
        <title>Amycolatopsis eburnea sp. nov. actinomycete associate with arbuscular mycorrhiza fungal spore.</title>
        <authorList>
            <person name="Lumyong S."/>
            <person name="Chaiya L."/>
        </authorList>
    </citation>
    <scope>NUCLEOTIDE SEQUENCE [LARGE SCALE GENOMIC DNA]</scope>
    <source>
        <strain evidence="4 5">GLM-1</strain>
    </source>
</reference>
<dbReference type="InterPro" id="IPR041698">
    <property type="entry name" value="Methyltransf_25"/>
</dbReference>
<evidence type="ECO:0000313" key="4">
    <source>
        <dbReference type="EMBL" id="RSD21422.1"/>
    </source>
</evidence>
<evidence type="ECO:0000313" key="5">
    <source>
        <dbReference type="Proteomes" id="UP000267081"/>
    </source>
</evidence>
<evidence type="ECO:0000259" key="3">
    <source>
        <dbReference type="Pfam" id="PF13649"/>
    </source>
</evidence>